<proteinExistence type="predicted"/>
<organism evidence="1 2">
    <name type="scientific">Pycnococcus provasolii</name>
    <dbReference type="NCBI Taxonomy" id="41880"/>
    <lineage>
        <taxon>Eukaryota</taxon>
        <taxon>Viridiplantae</taxon>
        <taxon>Chlorophyta</taxon>
        <taxon>Pseudoscourfieldiophyceae</taxon>
        <taxon>Pseudoscourfieldiales</taxon>
        <taxon>Pycnococcaceae</taxon>
        <taxon>Pycnococcus</taxon>
    </lineage>
</organism>
<gene>
    <name evidence="1" type="ORF">PPROV_000794800</name>
</gene>
<comment type="caution">
    <text evidence="1">The sequence shown here is derived from an EMBL/GenBank/DDBJ whole genome shotgun (WGS) entry which is preliminary data.</text>
</comment>
<dbReference type="AlphaFoldDB" id="A0A830HUQ7"/>
<name>A0A830HUQ7_9CHLO</name>
<reference evidence="1" key="1">
    <citation type="submission" date="2020-10" db="EMBL/GenBank/DDBJ databases">
        <title>Unveiling of a novel bifunctional photoreceptor, Dualchrome1, isolated from a cosmopolitan green alga.</title>
        <authorList>
            <person name="Suzuki S."/>
            <person name="Kawachi M."/>
        </authorList>
    </citation>
    <scope>NUCLEOTIDE SEQUENCE</scope>
    <source>
        <strain evidence="1">NIES 2893</strain>
    </source>
</reference>
<accession>A0A830HUQ7</accession>
<sequence>MADVDQRTSHDAGAITQWARMAGVNLLITPETLKGYVDSERARPTGRAAHDEWKAGKYENLVKDDPQAAVCASHQAWIRGEYCNGVLDDPVGTGSAGAKASWSEAGRNSRRKAQLSLTGAFAKKHADEPSVKCECATIAR</sequence>
<protein>
    <submittedName>
        <fullName evidence="1">Uncharacterized protein</fullName>
    </submittedName>
</protein>
<keyword evidence="2" id="KW-1185">Reference proteome</keyword>
<dbReference type="Proteomes" id="UP000660262">
    <property type="component" value="Unassembled WGS sequence"/>
</dbReference>
<evidence type="ECO:0000313" key="1">
    <source>
        <dbReference type="EMBL" id="GHP09211.1"/>
    </source>
</evidence>
<dbReference type="EMBL" id="BNJQ01000024">
    <property type="protein sequence ID" value="GHP09211.1"/>
    <property type="molecule type" value="Genomic_DNA"/>
</dbReference>
<evidence type="ECO:0000313" key="2">
    <source>
        <dbReference type="Proteomes" id="UP000660262"/>
    </source>
</evidence>